<keyword evidence="2" id="KW-0560">Oxidoreductase</keyword>
<dbReference type="Pfam" id="PF03992">
    <property type="entry name" value="ABM"/>
    <property type="match status" value="1"/>
</dbReference>
<dbReference type="EMBL" id="SHAH01000034">
    <property type="protein sequence ID" value="RZO76301.1"/>
    <property type="molecule type" value="Genomic_DNA"/>
</dbReference>
<dbReference type="PANTHER" id="PTHR33336">
    <property type="entry name" value="QUINOL MONOOXYGENASE YGIN-RELATED"/>
    <property type="match status" value="1"/>
</dbReference>
<proteinExistence type="predicted"/>
<dbReference type="PROSITE" id="PS51725">
    <property type="entry name" value="ABM"/>
    <property type="match status" value="1"/>
</dbReference>
<evidence type="ECO:0000313" key="2">
    <source>
        <dbReference type="EMBL" id="RZO76301.1"/>
    </source>
</evidence>
<dbReference type="InterPro" id="IPR050744">
    <property type="entry name" value="AI-2_Isomerase_LsrG"/>
</dbReference>
<dbReference type="GO" id="GO:0004497">
    <property type="term" value="F:monooxygenase activity"/>
    <property type="evidence" value="ECO:0007669"/>
    <property type="project" value="UniProtKB-KW"/>
</dbReference>
<feature type="domain" description="ABM" evidence="1">
    <location>
        <begin position="2"/>
        <end position="95"/>
    </location>
</feature>
<dbReference type="Proteomes" id="UP000320404">
    <property type="component" value="Unassembled WGS sequence"/>
</dbReference>
<accession>A0A520S1I9</accession>
<keyword evidence="2" id="KW-0503">Monooxygenase</keyword>
<evidence type="ECO:0000259" key="1">
    <source>
        <dbReference type="PROSITE" id="PS51725"/>
    </source>
</evidence>
<dbReference type="InterPro" id="IPR007138">
    <property type="entry name" value="ABM_dom"/>
</dbReference>
<dbReference type="InterPro" id="IPR011008">
    <property type="entry name" value="Dimeric_a/b-barrel"/>
</dbReference>
<dbReference type="AlphaFoldDB" id="A0A520S1I9"/>
<dbReference type="SUPFAM" id="SSF54909">
    <property type="entry name" value="Dimeric alpha+beta barrel"/>
    <property type="match status" value="1"/>
</dbReference>
<dbReference type="PANTHER" id="PTHR33336:SF3">
    <property type="entry name" value="ABM DOMAIN-CONTAINING PROTEIN"/>
    <property type="match status" value="1"/>
</dbReference>
<dbReference type="Gene3D" id="3.30.70.100">
    <property type="match status" value="1"/>
</dbReference>
<gene>
    <name evidence="2" type="ORF">EVA69_03145</name>
</gene>
<evidence type="ECO:0000313" key="3">
    <source>
        <dbReference type="Proteomes" id="UP000320404"/>
    </source>
</evidence>
<name>A0A520S1I9_9GAMM</name>
<protein>
    <submittedName>
        <fullName evidence="2">Antibiotic biosynthesis monooxygenase</fullName>
    </submittedName>
</protein>
<reference evidence="2 3" key="1">
    <citation type="submission" date="2019-02" db="EMBL/GenBank/DDBJ databases">
        <title>Prokaryotic population dynamics and viral predation in marine succession experiment using metagenomics: the confinement effect.</title>
        <authorList>
            <person name="Haro-Moreno J.M."/>
            <person name="Rodriguez-Valera F."/>
            <person name="Lopez-Perez M."/>
        </authorList>
    </citation>
    <scope>NUCLEOTIDE SEQUENCE [LARGE SCALE GENOMIC DNA]</scope>
    <source>
        <strain evidence="2">MED-G158</strain>
    </source>
</reference>
<comment type="caution">
    <text evidence="2">The sequence shown here is derived from an EMBL/GenBank/DDBJ whole genome shotgun (WGS) entry which is preliminary data.</text>
</comment>
<organism evidence="2 3">
    <name type="scientific">OM182 bacterium</name>
    <dbReference type="NCBI Taxonomy" id="2510334"/>
    <lineage>
        <taxon>Bacteria</taxon>
        <taxon>Pseudomonadati</taxon>
        <taxon>Pseudomonadota</taxon>
        <taxon>Gammaproteobacteria</taxon>
        <taxon>OMG group</taxon>
        <taxon>OM182 clade</taxon>
    </lineage>
</organism>
<sequence length="97" mass="11321">MVFNNVILRVKESQHIAEVASLLEEQARLSSAEPGCESFVVYHSETEPELFLLIEAWESQQHLAQHREAKAFTELYVPRVIPLVERQPHLCRRIWPD</sequence>